<keyword evidence="3" id="KW-1185">Reference proteome</keyword>
<dbReference type="Proteomes" id="UP001060261">
    <property type="component" value="Chromosome"/>
</dbReference>
<name>A0ABY5YDL0_9DEIO</name>
<protein>
    <submittedName>
        <fullName evidence="2">Uncharacterized protein</fullName>
    </submittedName>
</protein>
<evidence type="ECO:0000256" key="1">
    <source>
        <dbReference type="SAM" id="MobiDB-lite"/>
    </source>
</evidence>
<proteinExistence type="predicted"/>
<dbReference type="RefSeq" id="WP_260559304.1">
    <property type="nucleotide sequence ID" value="NZ_CP104213.1"/>
</dbReference>
<feature type="compositionally biased region" description="Basic and acidic residues" evidence="1">
    <location>
        <begin position="24"/>
        <end position="36"/>
    </location>
</feature>
<evidence type="ECO:0000313" key="3">
    <source>
        <dbReference type="Proteomes" id="UP001060261"/>
    </source>
</evidence>
<evidence type="ECO:0000313" key="2">
    <source>
        <dbReference type="EMBL" id="UWX63011.1"/>
    </source>
</evidence>
<accession>A0ABY5YDL0</accession>
<feature type="region of interest" description="Disordered" evidence="1">
    <location>
        <begin position="1"/>
        <end position="55"/>
    </location>
</feature>
<sequence length="123" mass="12795">MSRPPDSGSGEGKEARRRLPPRSPEVRKTGSGENPKEGAAPDSPSTDNQLSGLLDGLSLPEQFLAAGAVQADGTEASSMPVNVAGSGEVRLTAPPQEQIGQTTPTLEAQTRSVQSPPPRQARR</sequence>
<feature type="region of interest" description="Disordered" evidence="1">
    <location>
        <begin position="70"/>
        <end position="123"/>
    </location>
</feature>
<organism evidence="2 3">
    <name type="scientific">Deinococcus rubellus</name>
    <dbReference type="NCBI Taxonomy" id="1889240"/>
    <lineage>
        <taxon>Bacteria</taxon>
        <taxon>Thermotogati</taxon>
        <taxon>Deinococcota</taxon>
        <taxon>Deinococci</taxon>
        <taxon>Deinococcales</taxon>
        <taxon>Deinococcaceae</taxon>
        <taxon>Deinococcus</taxon>
    </lineage>
</organism>
<gene>
    <name evidence="2" type="ORF">N0D28_09570</name>
</gene>
<dbReference type="EMBL" id="CP104213">
    <property type="protein sequence ID" value="UWX63011.1"/>
    <property type="molecule type" value="Genomic_DNA"/>
</dbReference>
<feature type="compositionally biased region" description="Polar residues" evidence="1">
    <location>
        <begin position="98"/>
        <end position="114"/>
    </location>
</feature>
<reference evidence="2" key="1">
    <citation type="submission" date="2022-09" db="EMBL/GenBank/DDBJ databases">
        <title>genome sequence of Deinococcus rubellus.</title>
        <authorList>
            <person name="Srinivasan S."/>
        </authorList>
    </citation>
    <scope>NUCLEOTIDE SEQUENCE</scope>
    <source>
        <strain evidence="2">Ant6</strain>
    </source>
</reference>